<gene>
    <name evidence="2" type="ORF">HII27_11940</name>
</gene>
<sequence>MKYLLAIVVMVVSLASYAAEESGKKDPASGLWTCNGIKLHMGVDLVSWQNLDDGDTYVQTEPPSPENDKEISVHGTSYTFASMRNPAVIKFFIVDKSGKKLYLHDDIKFFKLHPCKRDS</sequence>
<comment type="caution">
    <text evidence="2">The sequence shown here is derived from an EMBL/GenBank/DDBJ whole genome shotgun (WGS) entry which is preliminary data.</text>
</comment>
<feature type="signal peptide" evidence="1">
    <location>
        <begin position="1"/>
        <end position="18"/>
    </location>
</feature>
<proteinExistence type="predicted"/>
<name>A0ABR6RTH8_9ENTR</name>
<evidence type="ECO:0008006" key="4">
    <source>
        <dbReference type="Google" id="ProtNLM"/>
    </source>
</evidence>
<evidence type="ECO:0000313" key="2">
    <source>
        <dbReference type="EMBL" id="MBC1186423.1"/>
    </source>
</evidence>
<evidence type="ECO:0000313" key="3">
    <source>
        <dbReference type="Proteomes" id="UP000607331"/>
    </source>
</evidence>
<keyword evidence="3" id="KW-1185">Reference proteome</keyword>
<protein>
    <recommendedName>
        <fullName evidence="4">Lysozyme inhibitor</fullName>
    </recommendedName>
</protein>
<dbReference type="RefSeq" id="WP_023293651.1">
    <property type="nucleotide sequence ID" value="NZ_JABBJF010000009.1"/>
</dbReference>
<keyword evidence="1" id="KW-0732">Signal</keyword>
<evidence type="ECO:0000256" key="1">
    <source>
        <dbReference type="SAM" id="SignalP"/>
    </source>
</evidence>
<feature type="chain" id="PRO_5045170012" description="Lysozyme inhibitor" evidence="1">
    <location>
        <begin position="19"/>
        <end position="119"/>
    </location>
</feature>
<organism evidence="2 3">
    <name type="scientific">Kluyvera sichuanensis</name>
    <dbReference type="NCBI Taxonomy" id="2725494"/>
    <lineage>
        <taxon>Bacteria</taxon>
        <taxon>Pseudomonadati</taxon>
        <taxon>Pseudomonadota</taxon>
        <taxon>Gammaproteobacteria</taxon>
        <taxon>Enterobacterales</taxon>
        <taxon>Enterobacteriaceae</taxon>
        <taxon>Kluyvera</taxon>
    </lineage>
</organism>
<dbReference type="EMBL" id="JABBJF010000009">
    <property type="protein sequence ID" value="MBC1186423.1"/>
    <property type="molecule type" value="Genomic_DNA"/>
</dbReference>
<accession>A0ABR6RTH8</accession>
<reference evidence="2 3" key="1">
    <citation type="submission" date="2020-04" db="EMBL/GenBank/DDBJ databases">
        <title>The draft genome of Kluyvera sichuanensis strain SCKS090646.</title>
        <authorList>
            <person name="Wei L."/>
            <person name="Liu L."/>
            <person name="Feng Y."/>
            <person name="Zong Z."/>
        </authorList>
    </citation>
    <scope>NUCLEOTIDE SEQUENCE [LARGE SCALE GENOMIC DNA]</scope>
    <source>
        <strain evidence="2 3">090646</strain>
    </source>
</reference>
<dbReference type="Proteomes" id="UP000607331">
    <property type="component" value="Unassembled WGS sequence"/>
</dbReference>